<dbReference type="EMBL" id="PKRZ01000001">
    <property type="protein sequence ID" value="PUA16139.1"/>
    <property type="molecule type" value="Genomic_DNA"/>
</dbReference>
<proteinExistence type="predicted"/>
<dbReference type="RefSeq" id="WP_238377911.1">
    <property type="nucleotide sequence ID" value="NZ_CP191279.1"/>
</dbReference>
<reference evidence="2" key="1">
    <citation type="submission" date="2016-08" db="EMBL/GenBank/DDBJ databases">
        <title>Comparative genomics of Lactococcus lactis strain WFLU12 isolated from the gastrointestinal tract of wild olive flounder (Paralichythys olivaceus).</title>
        <authorList>
            <person name="Nguyen T.L."/>
            <person name="Kim D.-H."/>
        </authorList>
    </citation>
    <scope>NUCLEOTIDE SEQUENCE [LARGE SCALE GENOMIC DNA]</scope>
    <source>
        <strain evidence="2">WFLU12</strain>
    </source>
</reference>
<dbReference type="Proteomes" id="UP000234865">
    <property type="component" value="Unassembled WGS sequence"/>
</dbReference>
<evidence type="ECO:0000313" key="1">
    <source>
        <dbReference type="EMBL" id="PUA16139.1"/>
    </source>
</evidence>
<comment type="caution">
    <text evidence="1">The sequence shown here is derived from an EMBL/GenBank/DDBJ whole genome shotgun (WGS) entry which is preliminary data.</text>
</comment>
<sequence length="36" mass="3915">MKFQQAKNSKYGAKKTTVDGIVFDSKALGVDLVKVV</sequence>
<dbReference type="AlphaFoldDB" id="A0A2R7Y010"/>
<accession>A0A2R7Y010</accession>
<gene>
    <name evidence="1" type="ORF">CYU10_000562</name>
</gene>
<name>A0A2R7Y010_LACLL</name>
<evidence type="ECO:0000313" key="2">
    <source>
        <dbReference type="Proteomes" id="UP000234865"/>
    </source>
</evidence>
<protein>
    <submittedName>
        <fullName evidence="1">Uncharacterized protein</fullName>
    </submittedName>
</protein>
<organism evidence="1 2">
    <name type="scientific">Lactococcus lactis subsp. lactis</name>
    <name type="common">Streptococcus lactis</name>
    <dbReference type="NCBI Taxonomy" id="1360"/>
    <lineage>
        <taxon>Bacteria</taxon>
        <taxon>Bacillati</taxon>
        <taxon>Bacillota</taxon>
        <taxon>Bacilli</taxon>
        <taxon>Lactobacillales</taxon>
        <taxon>Streptococcaceae</taxon>
        <taxon>Lactococcus</taxon>
    </lineage>
</organism>